<feature type="transmembrane region" description="Helical" evidence="1">
    <location>
        <begin position="212"/>
        <end position="234"/>
    </location>
</feature>
<dbReference type="PANTHER" id="PTHR36178:SF1">
    <property type="entry name" value="SODIUM_GLUTAMATE SYMPORTER"/>
    <property type="match status" value="1"/>
</dbReference>
<feature type="transmembrane region" description="Helical" evidence="1">
    <location>
        <begin position="301"/>
        <end position="324"/>
    </location>
</feature>
<evidence type="ECO:0000256" key="2">
    <source>
        <dbReference type="NCBIfam" id="TIGR00210"/>
    </source>
</evidence>
<dbReference type="NCBIfam" id="TIGR00210">
    <property type="entry name" value="gltS"/>
    <property type="match status" value="1"/>
</dbReference>
<keyword evidence="1" id="KW-0739">Sodium transport</keyword>
<dbReference type="Pfam" id="PF03616">
    <property type="entry name" value="Glt_symporter"/>
    <property type="match status" value="1"/>
</dbReference>
<dbReference type="HAMAP" id="MF_02062">
    <property type="entry name" value="GltS"/>
    <property type="match status" value="1"/>
</dbReference>
<dbReference type="OrthoDB" id="5290576at2"/>
<keyword evidence="1" id="KW-0915">Sodium</keyword>
<keyword evidence="1" id="KW-0472">Membrane</keyword>
<comment type="function">
    <text evidence="1">Catalyzes the sodium-dependent transport of glutamate.</text>
</comment>
<feature type="transmembrane region" description="Helical" evidence="1">
    <location>
        <begin position="69"/>
        <end position="86"/>
    </location>
</feature>
<name>A0A150WM04_BDEBC</name>
<comment type="caution">
    <text evidence="3">The sequence shown here is derived from an EMBL/GenBank/DDBJ whole genome shotgun (WGS) entry which is preliminary data.</text>
</comment>
<proteinExistence type="inferred from homology"/>
<organism evidence="3 4">
    <name type="scientific">Bdellovibrio bacteriovorus</name>
    <dbReference type="NCBI Taxonomy" id="959"/>
    <lineage>
        <taxon>Bacteria</taxon>
        <taxon>Pseudomonadati</taxon>
        <taxon>Bdellovibrionota</taxon>
        <taxon>Bdellovibrionia</taxon>
        <taxon>Bdellovibrionales</taxon>
        <taxon>Pseudobdellovibrionaceae</taxon>
        <taxon>Bdellovibrio</taxon>
    </lineage>
</organism>
<evidence type="ECO:0000256" key="1">
    <source>
        <dbReference type="HAMAP-Rule" id="MF_02062"/>
    </source>
</evidence>
<dbReference type="InterPro" id="IPR004445">
    <property type="entry name" value="GltS"/>
</dbReference>
<feature type="transmembrane region" description="Helical" evidence="1">
    <location>
        <begin position="331"/>
        <end position="350"/>
    </location>
</feature>
<feature type="transmembrane region" description="Helical" evidence="1">
    <location>
        <begin position="157"/>
        <end position="182"/>
    </location>
</feature>
<keyword evidence="4" id="KW-1185">Reference proteome</keyword>
<dbReference type="RefSeq" id="WP_061833065.1">
    <property type="nucleotide sequence ID" value="NZ_LUKE01000001.1"/>
</dbReference>
<keyword evidence="1" id="KW-0769">Symport</keyword>
<comment type="similarity">
    <text evidence="1">Belongs to the glutamate:Na(+) symporter (ESS) (TC 2.A.27) family.</text>
</comment>
<feature type="transmembrane region" description="Helical" evidence="1">
    <location>
        <begin position="6"/>
        <end position="22"/>
    </location>
</feature>
<keyword evidence="1" id="KW-0813">Transport</keyword>
<dbReference type="Proteomes" id="UP000075320">
    <property type="component" value="Unassembled WGS sequence"/>
</dbReference>
<dbReference type="GO" id="GO:0015501">
    <property type="term" value="F:glutamate:sodium symporter activity"/>
    <property type="evidence" value="ECO:0007669"/>
    <property type="project" value="UniProtKB-UniRule"/>
</dbReference>
<dbReference type="AlphaFoldDB" id="A0A150WM04"/>
<feature type="transmembrane region" description="Helical" evidence="1">
    <location>
        <begin position="269"/>
        <end position="289"/>
    </location>
</feature>
<comment type="subcellular location">
    <subcellularLocation>
        <location evidence="1">Cell membrane</location>
        <topology evidence="1">Multi-pass membrane protein</topology>
    </subcellularLocation>
</comment>
<keyword evidence="1" id="KW-1003">Cell membrane</keyword>
<keyword evidence="1" id="KW-0812">Transmembrane</keyword>
<keyword evidence="1" id="KW-1133">Transmembrane helix</keyword>
<feature type="transmembrane region" description="Helical" evidence="1">
    <location>
        <begin position="365"/>
        <end position="392"/>
    </location>
</feature>
<gene>
    <name evidence="3" type="ORF">AZI86_00120</name>
</gene>
<dbReference type="GO" id="GO:0005886">
    <property type="term" value="C:plasma membrane"/>
    <property type="evidence" value="ECO:0007669"/>
    <property type="project" value="UniProtKB-SubCell"/>
</dbReference>
<evidence type="ECO:0000313" key="3">
    <source>
        <dbReference type="EMBL" id="KYG65521.1"/>
    </source>
</evidence>
<reference evidence="3 4" key="1">
    <citation type="submission" date="2016-03" db="EMBL/GenBank/DDBJ databases">
        <authorList>
            <person name="Ploux O."/>
        </authorList>
    </citation>
    <scope>NUCLEOTIDE SEQUENCE [LARGE SCALE GENOMIC DNA]</scope>
    <source>
        <strain evidence="3 4">R0</strain>
    </source>
</reference>
<feature type="transmembrane region" description="Helical" evidence="1">
    <location>
        <begin position="240"/>
        <end position="257"/>
    </location>
</feature>
<keyword evidence="1" id="KW-0406">Ion transport</keyword>
<dbReference type="PANTHER" id="PTHR36178">
    <property type="entry name" value="SLR0625 PROTEIN"/>
    <property type="match status" value="1"/>
</dbReference>
<dbReference type="GO" id="GO:0015813">
    <property type="term" value="P:L-glutamate transmembrane transport"/>
    <property type="evidence" value="ECO:0007669"/>
    <property type="project" value="UniProtKB-UniRule"/>
</dbReference>
<accession>A0A150WM04</accession>
<sequence length="393" mass="41422">MTFTSLQTLAIAALVVYFGHFLKKRIHFIDKYNLPSPVIGGFILAAVLAILKSYDIFQIHFTKAYEESLMIIFFASVGYSASLNLLKAGGKTVVFFLLLTVGGLLVQILAGLGAAQVMGVHPLMGVLTGAVALTGGPGTALAFGPSFEAAGVEGASAIGLTSAMGGILLGGLIGTPLATYLIHKRRLKEHNPSLQLQYDENQLLKSRAGKDLLYHALGIALIMGVGTTLGGWIAGLGITLPVYIGAMIVAAVIRNIEDTKVVFKLNPDWIEEIGSVALTLFIATAIMSLRLDELKNAALPILIFLGLQSILVIVTALGPAFWVAGKDYEGAIISAGYVGFMMGTTANAMANMSSLSQKYGPAPKAFLVVPLVGSCFIDFINAALITLCLNFLI</sequence>
<feature type="transmembrane region" description="Helical" evidence="1">
    <location>
        <begin position="34"/>
        <end position="57"/>
    </location>
</feature>
<feature type="transmembrane region" description="Helical" evidence="1">
    <location>
        <begin position="93"/>
        <end position="115"/>
    </location>
</feature>
<keyword evidence="1" id="KW-0029">Amino-acid transport</keyword>
<protein>
    <recommendedName>
        <fullName evidence="1 2">Sodium/glutamate symporter</fullName>
    </recommendedName>
</protein>
<evidence type="ECO:0000313" key="4">
    <source>
        <dbReference type="Proteomes" id="UP000075320"/>
    </source>
</evidence>
<dbReference type="EMBL" id="LUKE01000001">
    <property type="protein sequence ID" value="KYG65521.1"/>
    <property type="molecule type" value="Genomic_DNA"/>
</dbReference>